<keyword evidence="2 6" id="KW-0812">Transmembrane</keyword>
<feature type="transmembrane region" description="Helical" evidence="6">
    <location>
        <begin position="207"/>
        <end position="226"/>
    </location>
</feature>
<reference evidence="8 9" key="1">
    <citation type="journal article" date="2016" name="PLoS ONE">
        <title>Sequence Assembly of Yarrowia lipolytica Strain W29/CLIB89 Shows Transposable Element Diversity.</title>
        <authorList>
            <person name="Magnan C."/>
            <person name="Yu J."/>
            <person name="Chang I."/>
            <person name="Jahn E."/>
            <person name="Kanomata Y."/>
            <person name="Wu J."/>
            <person name="Zeller M."/>
            <person name="Oakes M."/>
            <person name="Baldi P."/>
            <person name="Sandmeyer S."/>
        </authorList>
    </citation>
    <scope>NUCLEOTIDE SEQUENCE [LARGE SCALE GENOMIC DNA]</scope>
    <source>
        <strain evidence="9">CLIB89(W29)</strain>
    </source>
</reference>
<feature type="transmembrane region" description="Helical" evidence="6">
    <location>
        <begin position="418"/>
        <end position="438"/>
    </location>
</feature>
<organism evidence="8 9">
    <name type="scientific">Yarrowia lipolytica</name>
    <name type="common">Candida lipolytica</name>
    <dbReference type="NCBI Taxonomy" id="4952"/>
    <lineage>
        <taxon>Eukaryota</taxon>
        <taxon>Fungi</taxon>
        <taxon>Dikarya</taxon>
        <taxon>Ascomycota</taxon>
        <taxon>Saccharomycotina</taxon>
        <taxon>Dipodascomycetes</taxon>
        <taxon>Dipodascales</taxon>
        <taxon>Dipodascales incertae sedis</taxon>
        <taxon>Yarrowia</taxon>
    </lineage>
</organism>
<evidence type="ECO:0000259" key="7">
    <source>
        <dbReference type="PROSITE" id="PS50850"/>
    </source>
</evidence>
<dbReference type="InterPro" id="IPR020846">
    <property type="entry name" value="MFS_dom"/>
</dbReference>
<dbReference type="eggNOG" id="KOG0254">
    <property type="taxonomic scope" value="Eukaryota"/>
</dbReference>
<dbReference type="EMBL" id="CP017555">
    <property type="protein sequence ID" value="AOW03268.1"/>
    <property type="molecule type" value="Genomic_DNA"/>
</dbReference>
<feature type="compositionally biased region" description="Basic and acidic residues" evidence="5">
    <location>
        <begin position="24"/>
        <end position="43"/>
    </location>
</feature>
<sequence length="569" mass="60800">MVMFKRSKKTVETVETLPTGADTDNARLPDKNGLETHNEKCRPEGTTNDTNDTNEMMPDREKNGARPPIFSSTWKEIICIFLLALSPVLEALTTGALLVALDKIGQSYKIEGGQLSWTLSAFSLGTGSSLLIMAGLADSFGRKKTLIAGYTVFAATSLISGFMKNDVAFDVLRAIQGVATGAAIPASVGILGSIYRKPSKRKNRAMAGFAAGAPLGFVVGLVVGGICGEFIGWQGILFFFAIMYFLAALACVWYVPPDPPMSKPEVIEKLKNLDYGGAALCLAGFTLFVFAMTHADSTEKGWKTPYIIGLFVTGFVLIVLFVLYECYIASNPIMPPHIWKCKGFAVCMACVALGMSTFLGTTQFYITMYFQNIKGTNPILTTAYFVPMVVAGICVNVFAAMTLHLIPGRFLMMLAQAGFFGAALLMALVGVHTSYWAIPFPAEILSVIGADLLYNVSTLLTINSVSEDLQSRAAGIFNTIAMLSAAVALAAASSIASAKVSADETHKVSKETLLDSYHAAFWFSVGTSAAGLVLSFFLDLGTSGGDEGKDVDQDTEEVETDSITGVNNN</sequence>
<dbReference type="PANTHER" id="PTHR42718">
    <property type="entry name" value="MAJOR FACILITATOR SUPERFAMILY MULTIDRUG TRANSPORTER MFSC"/>
    <property type="match status" value="1"/>
</dbReference>
<evidence type="ECO:0000256" key="3">
    <source>
        <dbReference type="ARBA" id="ARBA00022989"/>
    </source>
</evidence>
<feature type="transmembrane region" description="Helical" evidence="6">
    <location>
        <begin position="474"/>
        <end position="496"/>
    </location>
</feature>
<dbReference type="Gene3D" id="1.20.1720.10">
    <property type="entry name" value="Multidrug resistance protein D"/>
    <property type="match status" value="1"/>
</dbReference>
<evidence type="ECO:0000313" key="9">
    <source>
        <dbReference type="Proteomes" id="UP000182444"/>
    </source>
</evidence>
<dbReference type="InterPro" id="IPR005829">
    <property type="entry name" value="Sugar_transporter_CS"/>
</dbReference>
<dbReference type="AlphaFoldDB" id="A0A1D8NCA5"/>
<dbReference type="RefSeq" id="XP_502147.3">
    <property type="nucleotide sequence ID" value="XM_502147.3"/>
</dbReference>
<dbReference type="InterPro" id="IPR036259">
    <property type="entry name" value="MFS_trans_sf"/>
</dbReference>
<feature type="transmembrane region" description="Helical" evidence="6">
    <location>
        <begin position="113"/>
        <end position="134"/>
    </location>
</feature>
<feature type="transmembrane region" description="Helical" evidence="6">
    <location>
        <begin position="306"/>
        <end position="324"/>
    </location>
</feature>
<feature type="transmembrane region" description="Helical" evidence="6">
    <location>
        <begin position="344"/>
        <end position="366"/>
    </location>
</feature>
<dbReference type="SUPFAM" id="SSF103473">
    <property type="entry name" value="MFS general substrate transporter"/>
    <property type="match status" value="2"/>
</dbReference>
<dbReference type="OMA" id="QSAFWFA"/>
<dbReference type="PROSITE" id="PS50850">
    <property type="entry name" value="MFS"/>
    <property type="match status" value="1"/>
</dbReference>
<dbReference type="PROSITE" id="PS00216">
    <property type="entry name" value="SUGAR_TRANSPORT_1"/>
    <property type="match status" value="1"/>
</dbReference>
<evidence type="ECO:0000256" key="1">
    <source>
        <dbReference type="ARBA" id="ARBA00004141"/>
    </source>
</evidence>
<evidence type="ECO:0000256" key="5">
    <source>
        <dbReference type="SAM" id="MobiDB-lite"/>
    </source>
</evidence>
<evidence type="ECO:0000313" key="8">
    <source>
        <dbReference type="EMBL" id="AOW03268.1"/>
    </source>
</evidence>
<dbReference type="KEGG" id="yli:2909669"/>
<dbReference type="GO" id="GO:0022857">
    <property type="term" value="F:transmembrane transporter activity"/>
    <property type="evidence" value="ECO:0007669"/>
    <property type="project" value="InterPro"/>
</dbReference>
<comment type="subcellular location">
    <subcellularLocation>
        <location evidence="1">Membrane</location>
        <topology evidence="1">Multi-pass membrane protein</topology>
    </subcellularLocation>
</comment>
<dbReference type="GeneID" id="2909669"/>
<dbReference type="VEuPathDB" id="FungiDB:YALI1_C31199g"/>
<dbReference type="Proteomes" id="UP000182444">
    <property type="component" value="Chromosome 1C"/>
</dbReference>
<feature type="region of interest" description="Disordered" evidence="5">
    <location>
        <begin position="546"/>
        <end position="569"/>
    </location>
</feature>
<feature type="transmembrane region" description="Helical" evidence="6">
    <location>
        <begin position="386"/>
        <end position="406"/>
    </location>
</feature>
<feature type="transmembrane region" description="Helical" evidence="6">
    <location>
        <begin position="232"/>
        <end position="255"/>
    </location>
</feature>
<feature type="transmembrane region" description="Helical" evidence="6">
    <location>
        <begin position="175"/>
        <end position="195"/>
    </location>
</feature>
<feature type="transmembrane region" description="Helical" evidence="6">
    <location>
        <begin position="516"/>
        <end position="538"/>
    </location>
</feature>
<evidence type="ECO:0000256" key="2">
    <source>
        <dbReference type="ARBA" id="ARBA00022692"/>
    </source>
</evidence>
<feature type="transmembrane region" description="Helical" evidence="6">
    <location>
        <begin position="275"/>
        <end position="294"/>
    </location>
</feature>
<protein>
    <recommendedName>
        <fullName evidence="7">Major facilitator superfamily (MFS) profile domain-containing protein</fullName>
    </recommendedName>
</protein>
<feature type="transmembrane region" description="Helical" evidence="6">
    <location>
        <begin position="77"/>
        <end position="101"/>
    </location>
</feature>
<keyword evidence="3 6" id="KW-1133">Transmembrane helix</keyword>
<dbReference type="Gene3D" id="1.20.1250.20">
    <property type="entry name" value="MFS general substrate transporter like domains"/>
    <property type="match status" value="1"/>
</dbReference>
<dbReference type="InterPro" id="IPR011701">
    <property type="entry name" value="MFS"/>
</dbReference>
<dbReference type="Pfam" id="PF07690">
    <property type="entry name" value="MFS_1"/>
    <property type="match status" value="1"/>
</dbReference>
<dbReference type="VEuPathDB" id="FungiDB:YALI0_C22660g"/>
<name>A0A1D8NCA5_YARLL</name>
<accession>A0A1D8NCA5</accession>
<feature type="domain" description="Major facilitator superfamily (MFS) profile" evidence="7">
    <location>
        <begin position="79"/>
        <end position="543"/>
    </location>
</feature>
<keyword evidence="4 6" id="KW-0472">Membrane</keyword>
<evidence type="ECO:0000256" key="6">
    <source>
        <dbReference type="SAM" id="Phobius"/>
    </source>
</evidence>
<feature type="transmembrane region" description="Helical" evidence="6">
    <location>
        <begin position="146"/>
        <end position="163"/>
    </location>
</feature>
<evidence type="ECO:0000256" key="4">
    <source>
        <dbReference type="ARBA" id="ARBA00023136"/>
    </source>
</evidence>
<gene>
    <name evidence="8" type="ORF">YALI1_C31199g</name>
</gene>
<dbReference type="PANTHER" id="PTHR42718:SF23">
    <property type="entry name" value="MAJOR FACILITATOR SUPERFAMILY (MFS) PROFILE DOMAIN-CONTAINING PROTEIN"/>
    <property type="match status" value="1"/>
</dbReference>
<feature type="region of interest" description="Disordered" evidence="5">
    <location>
        <begin position="1"/>
        <end position="65"/>
    </location>
</feature>
<dbReference type="GO" id="GO:0016020">
    <property type="term" value="C:membrane"/>
    <property type="evidence" value="ECO:0007669"/>
    <property type="project" value="UniProtKB-SubCell"/>
</dbReference>
<proteinExistence type="predicted"/>